<evidence type="ECO:0000256" key="3">
    <source>
        <dbReference type="ARBA" id="ARBA00023159"/>
    </source>
</evidence>
<dbReference type="InterPro" id="IPR018060">
    <property type="entry name" value="HTH_AraC"/>
</dbReference>
<keyword evidence="4" id="KW-0804">Transcription</keyword>
<dbReference type="EMBL" id="JBHRSD010000027">
    <property type="protein sequence ID" value="MFC3033785.1"/>
    <property type="molecule type" value="Genomic_DNA"/>
</dbReference>
<dbReference type="InterPro" id="IPR020449">
    <property type="entry name" value="Tscrpt_reg_AraC-type_HTH"/>
</dbReference>
<evidence type="ECO:0000313" key="6">
    <source>
        <dbReference type="EMBL" id="MFC3033785.1"/>
    </source>
</evidence>
<dbReference type="SUPFAM" id="SSF46689">
    <property type="entry name" value="Homeodomain-like"/>
    <property type="match status" value="2"/>
</dbReference>
<dbReference type="InterPro" id="IPR003313">
    <property type="entry name" value="AraC-bd"/>
</dbReference>
<dbReference type="Pfam" id="PF12833">
    <property type="entry name" value="HTH_18"/>
    <property type="match status" value="1"/>
</dbReference>
<reference evidence="7" key="1">
    <citation type="journal article" date="2019" name="Int. J. Syst. Evol. Microbiol.">
        <title>The Global Catalogue of Microorganisms (GCM) 10K type strain sequencing project: providing services to taxonomists for standard genome sequencing and annotation.</title>
        <authorList>
            <consortium name="The Broad Institute Genomics Platform"/>
            <consortium name="The Broad Institute Genome Sequencing Center for Infectious Disease"/>
            <person name="Wu L."/>
            <person name="Ma J."/>
        </authorList>
    </citation>
    <scope>NUCLEOTIDE SEQUENCE [LARGE SCALE GENOMIC DNA]</scope>
    <source>
        <strain evidence="7">KCTC 42730</strain>
    </source>
</reference>
<protein>
    <submittedName>
        <fullName evidence="6">AraC family transcriptional regulator</fullName>
    </submittedName>
</protein>
<dbReference type="PROSITE" id="PS01124">
    <property type="entry name" value="HTH_ARAC_FAMILY_2"/>
    <property type="match status" value="1"/>
</dbReference>
<evidence type="ECO:0000313" key="7">
    <source>
        <dbReference type="Proteomes" id="UP001595453"/>
    </source>
</evidence>
<dbReference type="PANTHER" id="PTHR46796:SF2">
    <property type="entry name" value="TRANSCRIPTIONAL REGULATORY PROTEIN"/>
    <property type="match status" value="1"/>
</dbReference>
<dbReference type="PRINTS" id="PR00032">
    <property type="entry name" value="HTHARAC"/>
</dbReference>
<keyword evidence="7" id="KW-1185">Reference proteome</keyword>
<accession>A0ABV7CMJ3</accession>
<keyword evidence="1" id="KW-0805">Transcription regulation</keyword>
<evidence type="ECO:0000256" key="2">
    <source>
        <dbReference type="ARBA" id="ARBA00023125"/>
    </source>
</evidence>
<keyword evidence="2" id="KW-0238">DNA-binding</keyword>
<proteinExistence type="predicted"/>
<dbReference type="SUPFAM" id="SSF51215">
    <property type="entry name" value="Regulatory protein AraC"/>
    <property type="match status" value="1"/>
</dbReference>
<dbReference type="InterPro" id="IPR009057">
    <property type="entry name" value="Homeodomain-like_sf"/>
</dbReference>
<name>A0ABV7CMJ3_9GAMM</name>
<comment type="caution">
    <text evidence="6">The sequence shown here is derived from an EMBL/GenBank/DDBJ whole genome shotgun (WGS) entry which is preliminary data.</text>
</comment>
<dbReference type="InterPro" id="IPR050204">
    <property type="entry name" value="AraC_XylS_family_regulators"/>
</dbReference>
<evidence type="ECO:0000256" key="4">
    <source>
        <dbReference type="ARBA" id="ARBA00023163"/>
    </source>
</evidence>
<feature type="domain" description="HTH araC/xylS-type" evidence="5">
    <location>
        <begin position="171"/>
        <end position="268"/>
    </location>
</feature>
<dbReference type="Pfam" id="PF02311">
    <property type="entry name" value="AraC_binding"/>
    <property type="match status" value="1"/>
</dbReference>
<gene>
    <name evidence="6" type="ORF">ACFOEE_14780</name>
</gene>
<dbReference type="Proteomes" id="UP001595453">
    <property type="component" value="Unassembled WGS sequence"/>
</dbReference>
<dbReference type="PANTHER" id="PTHR46796">
    <property type="entry name" value="HTH-TYPE TRANSCRIPTIONAL ACTIVATOR RHAS-RELATED"/>
    <property type="match status" value="1"/>
</dbReference>
<dbReference type="InterPro" id="IPR037923">
    <property type="entry name" value="HTH-like"/>
</dbReference>
<organism evidence="6 7">
    <name type="scientific">Pseudoalteromonas fenneropenaei</name>
    <dbReference type="NCBI Taxonomy" id="1737459"/>
    <lineage>
        <taxon>Bacteria</taxon>
        <taxon>Pseudomonadati</taxon>
        <taxon>Pseudomonadota</taxon>
        <taxon>Gammaproteobacteria</taxon>
        <taxon>Alteromonadales</taxon>
        <taxon>Pseudoalteromonadaceae</taxon>
        <taxon>Pseudoalteromonas</taxon>
    </lineage>
</organism>
<evidence type="ECO:0000259" key="5">
    <source>
        <dbReference type="PROSITE" id="PS01124"/>
    </source>
</evidence>
<keyword evidence="3" id="KW-0010">Activator</keyword>
<sequence length="274" mass="31898">MSTLKYSDFNINPIFPDVMTSQAKNLSQECSPHFHLDYDITLVTSGVLKLHVGNVKRYYSENQLCIINPEVVHCGGGSELISIKNMRIKPEFMLKVAKMKSLEHTNLLHFDSAAVFDPRITELFLKYFDLSRNETSSPQRVSDTGWDFFSTLLDYSSAAIPKEFAKPVYGNNEIDLMREKVREKISIHDVATRMNLSEFYFIKKFKKQYGLTPYNFFMQMKLESAFNELLKGKRVKEVAHEFGYSDQAHFNRLLKKHYGYTPVEVRKIKQEVEM</sequence>
<dbReference type="SMART" id="SM00342">
    <property type="entry name" value="HTH_ARAC"/>
    <property type="match status" value="1"/>
</dbReference>
<dbReference type="RefSeq" id="WP_377125827.1">
    <property type="nucleotide sequence ID" value="NZ_JBHRSD010000027.1"/>
</dbReference>
<evidence type="ECO:0000256" key="1">
    <source>
        <dbReference type="ARBA" id="ARBA00023015"/>
    </source>
</evidence>
<dbReference type="Gene3D" id="1.10.10.60">
    <property type="entry name" value="Homeodomain-like"/>
    <property type="match status" value="1"/>
</dbReference>